<evidence type="ECO:0000313" key="20">
    <source>
        <dbReference type="EMBL" id="JAS31838.1"/>
    </source>
</evidence>
<dbReference type="EMBL" id="GEDC01005460">
    <property type="protein sequence ID" value="JAS31838.1"/>
    <property type="molecule type" value="Transcribed_RNA"/>
</dbReference>
<protein>
    <recommendedName>
        <fullName evidence="3">peptidylglycine monooxygenase</fullName>
        <ecNumber evidence="3">1.14.17.3</ecNumber>
    </recommendedName>
</protein>
<dbReference type="PANTHER" id="PTHR10680:SF14">
    <property type="entry name" value="PEPTIDYL-GLYCINE ALPHA-AMIDATING MONOOXYGENASE"/>
    <property type="match status" value="1"/>
</dbReference>
<evidence type="ECO:0000313" key="18">
    <source>
        <dbReference type="EMBL" id="JAS11601.1"/>
    </source>
</evidence>
<evidence type="ECO:0000256" key="10">
    <source>
        <dbReference type="ARBA" id="ARBA00023157"/>
    </source>
</evidence>
<dbReference type="InterPro" id="IPR008977">
    <property type="entry name" value="PHM/PNGase_F_dom_sf"/>
</dbReference>
<evidence type="ECO:0000256" key="2">
    <source>
        <dbReference type="ARBA" id="ARBA00010676"/>
    </source>
</evidence>
<feature type="disulfide bond" evidence="14">
    <location>
        <begin position="46"/>
        <end position="91"/>
    </location>
</feature>
<comment type="similarity">
    <text evidence="2">Belongs to the copper type II ascorbate-dependent monooxygenase family.</text>
</comment>
<dbReference type="Gene3D" id="2.60.120.230">
    <property type="match status" value="1"/>
</dbReference>
<dbReference type="InterPro" id="IPR024548">
    <property type="entry name" value="Cu2_monoox_C"/>
</dbReference>
<feature type="binding site" evidence="13">
    <location>
        <position position="148"/>
    </location>
    <ligand>
        <name>Cu(2+)</name>
        <dbReference type="ChEBI" id="CHEBI:29036"/>
        <label>1</label>
        <note>catalytic</note>
    </ligand>
</feature>
<evidence type="ECO:0000256" key="3">
    <source>
        <dbReference type="ARBA" id="ARBA00012689"/>
    </source>
</evidence>
<evidence type="ECO:0000259" key="16">
    <source>
        <dbReference type="Pfam" id="PF03712"/>
    </source>
</evidence>
<dbReference type="EMBL" id="GEDC01015766">
    <property type="protein sequence ID" value="JAS21532.1"/>
    <property type="molecule type" value="Transcribed_RNA"/>
</dbReference>
<dbReference type="Pfam" id="PF01082">
    <property type="entry name" value="Cu2_monooxygen"/>
    <property type="match status" value="1"/>
</dbReference>
<keyword evidence="10 14" id="KW-1015">Disulfide bond</keyword>
<dbReference type="GO" id="GO:0005576">
    <property type="term" value="C:extracellular region"/>
    <property type="evidence" value="ECO:0007669"/>
    <property type="project" value="UniProtKB-SubCell"/>
</dbReference>
<comment type="cofactor">
    <cofactor evidence="13">
        <name>Cu(2+)</name>
        <dbReference type="ChEBI" id="CHEBI:29036"/>
    </cofactor>
    <text evidence="13">Binds 2 Cu(2+) ions per subunit.</text>
</comment>
<organism evidence="17">
    <name type="scientific">Clastoptera arizonana</name>
    <name type="common">Arizona spittle bug</name>
    <dbReference type="NCBI Taxonomy" id="38151"/>
    <lineage>
        <taxon>Eukaryota</taxon>
        <taxon>Metazoa</taxon>
        <taxon>Ecdysozoa</taxon>
        <taxon>Arthropoda</taxon>
        <taxon>Hexapoda</taxon>
        <taxon>Insecta</taxon>
        <taxon>Pterygota</taxon>
        <taxon>Neoptera</taxon>
        <taxon>Paraneoptera</taxon>
        <taxon>Hemiptera</taxon>
        <taxon>Auchenorrhyncha</taxon>
        <taxon>Cercopoidea</taxon>
        <taxon>Clastopteridae</taxon>
        <taxon>Clastoptera</taxon>
    </lineage>
</organism>
<dbReference type="PRINTS" id="PR00790">
    <property type="entry name" value="PAMONOXGNASE"/>
</dbReference>
<evidence type="ECO:0000256" key="9">
    <source>
        <dbReference type="ARBA" id="ARBA00023033"/>
    </source>
</evidence>
<dbReference type="PANTHER" id="PTHR10680">
    <property type="entry name" value="PEPTIDYL-GLYCINE ALPHA-AMIDATING MONOOXYGENASE"/>
    <property type="match status" value="1"/>
</dbReference>
<evidence type="ECO:0000259" key="15">
    <source>
        <dbReference type="Pfam" id="PF01082"/>
    </source>
</evidence>
<dbReference type="InterPro" id="IPR036939">
    <property type="entry name" value="Cu2_ascorb_mOase_N_sf"/>
</dbReference>
<comment type="subcellular location">
    <subcellularLocation>
        <location evidence="1">Secreted</location>
    </subcellularLocation>
</comment>
<evidence type="ECO:0000256" key="6">
    <source>
        <dbReference type="ARBA" id="ARBA00022729"/>
    </source>
</evidence>
<dbReference type="EC" id="1.14.17.3" evidence="3"/>
<feature type="domain" description="Copper type II ascorbate-dependent monooxygenase C-terminal" evidence="16">
    <location>
        <begin position="177"/>
        <end position="324"/>
    </location>
</feature>
<dbReference type="GO" id="GO:0004504">
    <property type="term" value="F:peptidylglycine monooxygenase activity"/>
    <property type="evidence" value="ECO:0007669"/>
    <property type="project" value="UniProtKB-EC"/>
</dbReference>
<dbReference type="GO" id="GO:0016020">
    <property type="term" value="C:membrane"/>
    <property type="evidence" value="ECO:0007669"/>
    <property type="project" value="InterPro"/>
</dbReference>
<dbReference type="FunFam" id="2.60.120.310:FF:000005">
    <property type="entry name" value="Peptidylglycine alpha-hydroxylating monooxygenase"/>
    <property type="match status" value="1"/>
</dbReference>
<dbReference type="AlphaFoldDB" id="A0A1B6C5R3"/>
<dbReference type="SUPFAM" id="SSF49742">
    <property type="entry name" value="PHM/PNGase F"/>
    <property type="match status" value="2"/>
</dbReference>
<sequence>MADLNNHMFGVVIIIVSVCSLNGLRIDQYSLFMPNVHPNKPELYLCTPIKINSTNKYYIIGFEPNATMNVVHHMLLYGCTEPGSSKPVWNCGEMSSSDMDEDSGSPCGSGSQIIYAWARDAPKLELPKDVGFEVGGDSPIQYLVLQVHYGHVEKFKDGSTDNSGVILSYTERRMDKLAGVLLLGTSGYIPPMTTEHMETLCEIKENKTIIPFAFRTHAHSLGVVISGYVVTTDENGNNKWTLLGKESPSKPQMFYPTITNTPIRYKDKLAARCTMVSDRRRVTYIGATNEDEMCNYYLMYYSESGDPLKQKYCFTAGPPNFYWDKVAHLNHIPSDASNLY</sequence>
<keyword evidence="4" id="KW-0964">Secreted</keyword>
<evidence type="ECO:0000256" key="11">
    <source>
        <dbReference type="ARBA" id="ARBA00023180"/>
    </source>
</evidence>
<feature type="binding site" evidence="13">
    <location>
        <position position="219"/>
    </location>
    <ligand>
        <name>Cu(2+)</name>
        <dbReference type="ChEBI" id="CHEBI:29036"/>
        <label>1</label>
        <note>catalytic</note>
    </ligand>
</feature>
<evidence type="ECO:0000313" key="19">
    <source>
        <dbReference type="EMBL" id="JAS21532.1"/>
    </source>
</evidence>
<dbReference type="InterPro" id="IPR014784">
    <property type="entry name" value="Cu2_ascorb_mOase-like_C"/>
</dbReference>
<feature type="binding site" evidence="13">
    <location>
        <position position="72"/>
    </location>
    <ligand>
        <name>Cu(2+)</name>
        <dbReference type="ChEBI" id="CHEBI:29036"/>
        <label>1</label>
        <note>catalytic</note>
    </ligand>
</feature>
<feature type="binding site" evidence="13">
    <location>
        <position position="293"/>
    </location>
    <ligand>
        <name>Cu(2+)</name>
        <dbReference type="ChEBI" id="CHEBI:29036"/>
        <label>1</label>
        <note>catalytic</note>
    </ligand>
</feature>
<dbReference type="GO" id="GO:0006518">
    <property type="term" value="P:peptide metabolic process"/>
    <property type="evidence" value="ECO:0007669"/>
    <property type="project" value="InterPro"/>
</dbReference>
<keyword evidence="6" id="KW-0732">Signal</keyword>
<evidence type="ECO:0000256" key="1">
    <source>
        <dbReference type="ARBA" id="ARBA00004613"/>
    </source>
</evidence>
<keyword evidence="9" id="KW-0503">Monooxygenase</keyword>
<dbReference type="EMBL" id="GEDC01028481">
    <property type="protein sequence ID" value="JAS08817.1"/>
    <property type="molecule type" value="Transcribed_RNA"/>
</dbReference>
<keyword evidence="5 13" id="KW-0479">Metal-binding</keyword>
<evidence type="ECO:0000256" key="4">
    <source>
        <dbReference type="ARBA" id="ARBA00022525"/>
    </source>
</evidence>
<dbReference type="InterPro" id="IPR000323">
    <property type="entry name" value="Cu2_ascorb_mOase_N"/>
</dbReference>
<evidence type="ECO:0000256" key="13">
    <source>
        <dbReference type="PIRSR" id="PIRSR600720-2"/>
    </source>
</evidence>
<accession>A0A1B6C5R3</accession>
<keyword evidence="8 13" id="KW-0186">Copper</keyword>
<gene>
    <name evidence="17" type="ORF">g.39348</name>
    <name evidence="18" type="ORF">g.39349</name>
    <name evidence="19" type="ORF">g.39350</name>
    <name evidence="20" type="ORF">g.39351</name>
</gene>
<feature type="disulfide bond" evidence="14">
    <location>
        <begin position="273"/>
        <end position="294"/>
    </location>
</feature>
<evidence type="ECO:0000313" key="17">
    <source>
        <dbReference type="EMBL" id="JAS08817.1"/>
    </source>
</evidence>
<feature type="binding site" evidence="13">
    <location>
        <position position="217"/>
    </location>
    <ligand>
        <name>Cu(2+)</name>
        <dbReference type="ChEBI" id="CHEBI:29036"/>
        <label>1</label>
        <note>catalytic</note>
    </ligand>
</feature>
<evidence type="ECO:0000256" key="7">
    <source>
        <dbReference type="ARBA" id="ARBA00023002"/>
    </source>
</evidence>
<proteinExistence type="inferred from homology"/>
<evidence type="ECO:0000256" key="12">
    <source>
        <dbReference type="ARBA" id="ARBA00048431"/>
    </source>
</evidence>
<comment type="catalytic activity">
    <reaction evidence="12">
        <text>a [peptide]-C-terminal glycine + 2 L-ascorbate + O2 = a [peptide]-C-terminal (2S)-2-hydroxyglycine + 2 monodehydro-L-ascorbate radical + H2O</text>
        <dbReference type="Rhea" id="RHEA:21452"/>
        <dbReference type="Rhea" id="RHEA-COMP:13486"/>
        <dbReference type="Rhea" id="RHEA-COMP:15321"/>
        <dbReference type="ChEBI" id="CHEBI:15377"/>
        <dbReference type="ChEBI" id="CHEBI:15379"/>
        <dbReference type="ChEBI" id="CHEBI:38290"/>
        <dbReference type="ChEBI" id="CHEBI:59513"/>
        <dbReference type="ChEBI" id="CHEBI:137000"/>
        <dbReference type="ChEBI" id="CHEBI:142768"/>
        <dbReference type="EC" id="1.14.17.3"/>
    </reaction>
</comment>
<keyword evidence="7" id="KW-0560">Oxidoreductase</keyword>
<feature type="binding site" evidence="13">
    <location>
        <position position="73"/>
    </location>
    <ligand>
        <name>Cu(2+)</name>
        <dbReference type="ChEBI" id="CHEBI:29036"/>
        <label>1</label>
        <note>catalytic</note>
    </ligand>
</feature>
<dbReference type="InterPro" id="IPR000720">
    <property type="entry name" value="PHM/PAL"/>
</dbReference>
<keyword evidence="11" id="KW-0325">Glycoprotein</keyword>
<name>A0A1B6C5R3_9HEMI</name>
<dbReference type="Gene3D" id="2.60.120.310">
    <property type="entry name" value="Copper type II, ascorbate-dependent monooxygenase, N-terminal domain"/>
    <property type="match status" value="1"/>
</dbReference>
<dbReference type="Pfam" id="PF03712">
    <property type="entry name" value="Cu2_monoox_C"/>
    <property type="match status" value="1"/>
</dbReference>
<reference evidence="17" key="1">
    <citation type="submission" date="2015-12" db="EMBL/GenBank/DDBJ databases">
        <title>De novo transcriptome assembly of four potential Pierce s Disease insect vectors from Arizona vineyards.</title>
        <authorList>
            <person name="Tassone E.E."/>
        </authorList>
    </citation>
    <scope>NUCLEOTIDE SEQUENCE</scope>
</reference>
<feature type="disulfide bond" evidence="14">
    <location>
        <begin position="79"/>
        <end position="107"/>
    </location>
</feature>
<dbReference type="EMBL" id="GEDC01025697">
    <property type="protein sequence ID" value="JAS11601.1"/>
    <property type="molecule type" value="Transcribed_RNA"/>
</dbReference>
<feature type="domain" description="Copper type II ascorbate-dependent monooxygenase N-terminal" evidence="15">
    <location>
        <begin position="30"/>
        <end position="155"/>
    </location>
</feature>
<dbReference type="GO" id="GO:0005507">
    <property type="term" value="F:copper ion binding"/>
    <property type="evidence" value="ECO:0007669"/>
    <property type="project" value="InterPro"/>
</dbReference>
<evidence type="ECO:0000256" key="5">
    <source>
        <dbReference type="ARBA" id="ARBA00022723"/>
    </source>
</evidence>
<evidence type="ECO:0000256" key="8">
    <source>
        <dbReference type="ARBA" id="ARBA00023008"/>
    </source>
</evidence>
<evidence type="ECO:0000256" key="14">
    <source>
        <dbReference type="PIRSR" id="PIRSR600720-3"/>
    </source>
</evidence>